<organism evidence="2">
    <name type="scientific">Leptosphaeria maculans (strain JN3 / isolate v23.1.3 / race Av1-4-5-6-7-8)</name>
    <name type="common">Blackleg fungus</name>
    <name type="synonym">Phoma lingam</name>
    <dbReference type="NCBI Taxonomy" id="985895"/>
    <lineage>
        <taxon>Eukaryota</taxon>
        <taxon>Fungi</taxon>
        <taxon>Dikarya</taxon>
        <taxon>Ascomycota</taxon>
        <taxon>Pezizomycotina</taxon>
        <taxon>Dothideomycetes</taxon>
        <taxon>Pleosporomycetidae</taxon>
        <taxon>Pleosporales</taxon>
        <taxon>Pleosporineae</taxon>
        <taxon>Leptosphaeriaceae</taxon>
        <taxon>Plenodomus</taxon>
        <taxon>Plenodomus lingam/Leptosphaeria maculans species complex</taxon>
    </lineage>
</organism>
<dbReference type="AlphaFoldDB" id="E5A4E3"/>
<protein>
    <submittedName>
        <fullName evidence="1">Predicted protein</fullName>
    </submittedName>
</protein>
<evidence type="ECO:0000313" key="1">
    <source>
        <dbReference type="EMBL" id="CBX98488.1"/>
    </source>
</evidence>
<dbReference type="HOGENOM" id="CLU_2961236_0_0_1"/>
<name>E5A4E3_LEPMJ</name>
<dbReference type="InParanoid" id="E5A4E3"/>
<reference evidence="2" key="1">
    <citation type="journal article" date="2011" name="Nat. Commun.">
        <title>Effector diversification within compartments of the Leptosphaeria maculans genome affected by Repeat-Induced Point mutations.</title>
        <authorList>
            <person name="Rouxel T."/>
            <person name="Grandaubert J."/>
            <person name="Hane J.K."/>
            <person name="Hoede C."/>
            <person name="van de Wouw A.P."/>
            <person name="Couloux A."/>
            <person name="Dominguez V."/>
            <person name="Anthouard V."/>
            <person name="Bally P."/>
            <person name="Bourras S."/>
            <person name="Cozijnsen A.J."/>
            <person name="Ciuffetti L.M."/>
            <person name="Degrave A."/>
            <person name="Dilmaghani A."/>
            <person name="Duret L."/>
            <person name="Fudal I."/>
            <person name="Goodwin S.B."/>
            <person name="Gout L."/>
            <person name="Glaser N."/>
            <person name="Linglin J."/>
            <person name="Kema G.H.J."/>
            <person name="Lapalu N."/>
            <person name="Lawrence C.B."/>
            <person name="May K."/>
            <person name="Meyer M."/>
            <person name="Ollivier B."/>
            <person name="Poulain J."/>
            <person name="Schoch C.L."/>
            <person name="Simon A."/>
            <person name="Spatafora J.W."/>
            <person name="Stachowiak A."/>
            <person name="Turgeon B.G."/>
            <person name="Tyler B.M."/>
            <person name="Vincent D."/>
            <person name="Weissenbach J."/>
            <person name="Amselem J."/>
            <person name="Quesneville H."/>
            <person name="Oliver R.P."/>
            <person name="Wincker P."/>
            <person name="Balesdent M.-H."/>
            <person name="Howlett B.J."/>
        </authorList>
    </citation>
    <scope>NUCLEOTIDE SEQUENCE [LARGE SCALE GENOMIC DNA]</scope>
    <source>
        <strain evidence="2">JN3 / isolate v23.1.3 / race Av1-4-5-6-7-8</strain>
    </source>
</reference>
<sequence>MGLMPRQTRFGNPAQPICRERKSACPSETTATSLLGTAYRQLSGSWNRPLRGCYDRIGV</sequence>
<accession>E5A4E3</accession>
<dbReference type="Proteomes" id="UP000002668">
    <property type="component" value="Genome"/>
</dbReference>
<evidence type="ECO:0000313" key="2">
    <source>
        <dbReference type="Proteomes" id="UP000002668"/>
    </source>
</evidence>
<dbReference type="EMBL" id="FP929134">
    <property type="protein sequence ID" value="CBX98488.1"/>
    <property type="molecule type" value="Genomic_DNA"/>
</dbReference>
<keyword evidence="2" id="KW-1185">Reference proteome</keyword>
<gene>
    <name evidence="1" type="ORF">LEMA_uP077270.1</name>
</gene>
<dbReference type="VEuPathDB" id="FungiDB:LEMA_uP077270.1"/>
<proteinExistence type="predicted"/>